<keyword evidence="2" id="KW-1185">Reference proteome</keyword>
<protein>
    <recommendedName>
        <fullName evidence="3">HEAT repeat domain-containing protein</fullName>
    </recommendedName>
</protein>
<name>A0A4Y6Q0S0_PERCE</name>
<evidence type="ECO:0000313" key="2">
    <source>
        <dbReference type="Proteomes" id="UP000315995"/>
    </source>
</evidence>
<accession>A0A5B8YEY1</accession>
<dbReference type="RefSeq" id="WP_141200620.1">
    <property type="nucleotide sequence ID" value="NZ_CP041186.1"/>
</dbReference>
<dbReference type="InterPro" id="IPR011030">
    <property type="entry name" value="Lipovitellin_superhlx_dom"/>
</dbReference>
<dbReference type="EMBL" id="CP041186">
    <property type="protein sequence ID" value="QDG54176.1"/>
    <property type="molecule type" value="Genomic_DNA"/>
</dbReference>
<organism evidence="1 2">
    <name type="scientific">Persicimonas caeni</name>
    <dbReference type="NCBI Taxonomy" id="2292766"/>
    <lineage>
        <taxon>Bacteria</taxon>
        <taxon>Deltaproteobacteria</taxon>
        <taxon>Bradymonadales</taxon>
        <taxon>Bradymonadaceae</taxon>
        <taxon>Persicimonas</taxon>
    </lineage>
</organism>
<accession>A0A4Y6Q0S0</accession>
<sequence>MQSTDALAESEIQLTPEMKEELRLARRFFSQIDRMSTLLTGYPAGHPVVEQAVAKTYDSLYEYFELNDRLTVQVDPHELVLSGTDEAVWETDEPKDYCFALSRDGVFLIHLLAGLERTELRRFVEILNILVDPTDMSTDAVTLLFESNFSYIAFEAIDESLAALAGIDADIRDRDTAEEREMIEEMFNDAFENIEEEQARAASGTMGEQFQIKMQVRAQRQQKLEVGSRQFLQLDERAQQHLLDLKRGFTEHRELEHREGEMLSALLGAKPKPGLRRECVDQIGEVMGALVETDEPWEALNFLKIIHAWRDRFAPEVTGELKAIVKDCFTQQRMSALVKQVATGDKRQRRAILQMFDALHLEKASMNLVTVLGWELAEDARGDIMAYIRKQAGFSLEFLRDAVDEVPADQVEAVLEILIDKMPESRSILVELLGKDHEPPVKTRLLEALRGTWEDPREIRDILVPYLEASNTELQMEAIRNFTEAAPQHVPRVMGPMIDNRLKKRPEEEVKEIVTLFVKHGRGNAVDHLESLIRKRGMVGMGEQELAVIIIRALVNSRQPQVVKLLESISKDWLVPKRIRNNCKEVAELLSM</sequence>
<dbReference type="InterPro" id="IPR011989">
    <property type="entry name" value="ARM-like"/>
</dbReference>
<reference evidence="1 2" key="1">
    <citation type="submission" date="2019-06" db="EMBL/GenBank/DDBJ databases">
        <title>Persicimonas caeni gen. nov., sp. nov., a predatory bacterium isolated from solar saltern.</title>
        <authorList>
            <person name="Wang S."/>
        </authorList>
    </citation>
    <scope>NUCLEOTIDE SEQUENCE [LARGE SCALE GENOMIC DNA]</scope>
    <source>
        <strain evidence="1 2">YN101</strain>
    </source>
</reference>
<dbReference type="AlphaFoldDB" id="A0A4Y6Q0S0"/>
<dbReference type="OrthoDB" id="5479502at2"/>
<evidence type="ECO:0000313" key="1">
    <source>
        <dbReference type="EMBL" id="QDG54176.1"/>
    </source>
</evidence>
<dbReference type="Proteomes" id="UP000315995">
    <property type="component" value="Chromosome"/>
</dbReference>
<dbReference type="SUPFAM" id="SSF48431">
    <property type="entry name" value="Lipovitellin-phosvitin complex, superhelical domain"/>
    <property type="match status" value="1"/>
</dbReference>
<proteinExistence type="predicted"/>
<gene>
    <name evidence="1" type="ORF">FIV42_26565</name>
</gene>
<evidence type="ECO:0008006" key="3">
    <source>
        <dbReference type="Google" id="ProtNLM"/>
    </source>
</evidence>
<dbReference type="Gene3D" id="1.25.10.10">
    <property type="entry name" value="Leucine-rich Repeat Variant"/>
    <property type="match status" value="1"/>
</dbReference>